<reference evidence="1 2" key="1">
    <citation type="submission" date="2024-01" db="EMBL/GenBank/DDBJ databases">
        <title>A draft genome for a cacao thread blight-causing isolate of Paramarasmius palmivorus.</title>
        <authorList>
            <person name="Baruah I.K."/>
            <person name="Bukari Y."/>
            <person name="Amoako-Attah I."/>
            <person name="Meinhardt L.W."/>
            <person name="Bailey B.A."/>
            <person name="Cohen S.P."/>
        </authorList>
    </citation>
    <scope>NUCLEOTIDE SEQUENCE [LARGE SCALE GENOMIC DNA]</scope>
    <source>
        <strain evidence="1 2">GH-12</strain>
    </source>
</reference>
<proteinExistence type="predicted"/>
<gene>
    <name evidence="1" type="ORF">VNI00_018335</name>
</gene>
<dbReference type="EMBL" id="JAYKXP010000225">
    <property type="protein sequence ID" value="KAK7018680.1"/>
    <property type="molecule type" value="Genomic_DNA"/>
</dbReference>
<keyword evidence="2" id="KW-1185">Reference proteome</keyword>
<dbReference type="AlphaFoldDB" id="A0AAW0B2I4"/>
<sequence>MSGTNSSSPSSTTRLTASQQAIWDFVGQSSDEYHKKMSQQHLTTETKAAMAQDLLDQHGSVDVVLSFMRGDNILKENNPFLRLGARCPPPEVQCKSIEFDNIKIYYHPDDGVIFLPQGSYTLYIARPGNPPNQCIDWLNAGITITALGLDNRWGDCKILTVPPSTRLRISYPYLGSRRIQEVVLPSRPTITTPGIPVHVLS</sequence>
<accession>A0AAW0B2I4</accession>
<protein>
    <submittedName>
        <fullName evidence="1">Uncharacterized protein</fullName>
    </submittedName>
</protein>
<name>A0AAW0B2I4_9AGAR</name>
<organism evidence="1 2">
    <name type="scientific">Paramarasmius palmivorus</name>
    <dbReference type="NCBI Taxonomy" id="297713"/>
    <lineage>
        <taxon>Eukaryota</taxon>
        <taxon>Fungi</taxon>
        <taxon>Dikarya</taxon>
        <taxon>Basidiomycota</taxon>
        <taxon>Agaricomycotina</taxon>
        <taxon>Agaricomycetes</taxon>
        <taxon>Agaricomycetidae</taxon>
        <taxon>Agaricales</taxon>
        <taxon>Marasmiineae</taxon>
        <taxon>Marasmiaceae</taxon>
        <taxon>Paramarasmius</taxon>
    </lineage>
</organism>
<dbReference type="Proteomes" id="UP001383192">
    <property type="component" value="Unassembled WGS sequence"/>
</dbReference>
<evidence type="ECO:0000313" key="2">
    <source>
        <dbReference type="Proteomes" id="UP001383192"/>
    </source>
</evidence>
<evidence type="ECO:0000313" key="1">
    <source>
        <dbReference type="EMBL" id="KAK7018680.1"/>
    </source>
</evidence>
<comment type="caution">
    <text evidence="1">The sequence shown here is derived from an EMBL/GenBank/DDBJ whole genome shotgun (WGS) entry which is preliminary data.</text>
</comment>